<dbReference type="Gene3D" id="3.40.50.150">
    <property type="entry name" value="Vaccinia Virus protein VP39"/>
    <property type="match status" value="1"/>
</dbReference>
<organism evidence="1 2">
    <name type="scientific">Allocatelliglobosispora scoriae</name>
    <dbReference type="NCBI Taxonomy" id="643052"/>
    <lineage>
        <taxon>Bacteria</taxon>
        <taxon>Bacillati</taxon>
        <taxon>Actinomycetota</taxon>
        <taxon>Actinomycetes</taxon>
        <taxon>Micromonosporales</taxon>
        <taxon>Micromonosporaceae</taxon>
        <taxon>Allocatelliglobosispora</taxon>
    </lineage>
</organism>
<gene>
    <name evidence="1" type="ORF">F4553_006189</name>
</gene>
<reference evidence="1 2" key="1">
    <citation type="submission" date="2020-08" db="EMBL/GenBank/DDBJ databases">
        <title>Sequencing the genomes of 1000 actinobacteria strains.</title>
        <authorList>
            <person name="Klenk H.-P."/>
        </authorList>
    </citation>
    <scope>NUCLEOTIDE SEQUENCE [LARGE SCALE GENOMIC DNA]</scope>
    <source>
        <strain evidence="1 2">DSM 45362</strain>
    </source>
</reference>
<sequence>MNLRLIGGEMPVWSDLDSATGGPALTPLLAAETGRTLVAGPHDPALIDTLPTGSITLLVRGMPDAEALAARYADRPGVAVCCGTPDKLAAEEPFDTVVALDGVRRLSSAESDDLTWEAAFSLLVGLLRPGGTLLLGVENLIGLHRLAALPTVPSDADWTAAEEHDRSRPAGLAALIARLGAAGLEVAGAYAAYPAVTAPRALLGAELLDDEGVRGFVEAAVGRACAASDVDQLVDPVRLAVDSVRHGAAFSLAPGWVLVAHSGGPSPLGGILAEPGGWDEIRRRGDGSWARFRHGIGDGDVVAGGRTLRELIVDAATRRDVPALRELVGGWQGGDAAGVAADQVIVGPDGLSALVAAGDPDVALRELAASMTGAGLAHLFPPGDPAAALAVMAGRSLGPGPQPAARSLREVIAERDRLARELAESRAESDWYAEALTSRDDALKRAQRINKLLSGSLSARMGWALIGGAKAARRAVRRRLR</sequence>
<evidence type="ECO:0000313" key="1">
    <source>
        <dbReference type="EMBL" id="MBB5872755.1"/>
    </source>
</evidence>
<dbReference type="AlphaFoldDB" id="A0A841BYL0"/>
<evidence type="ECO:0000313" key="2">
    <source>
        <dbReference type="Proteomes" id="UP000587527"/>
    </source>
</evidence>
<protein>
    <recommendedName>
        <fullName evidence="3">Class I SAM-dependent methyltransferase</fullName>
    </recommendedName>
</protein>
<dbReference type="EMBL" id="JACHMN010000003">
    <property type="protein sequence ID" value="MBB5872755.1"/>
    <property type="molecule type" value="Genomic_DNA"/>
</dbReference>
<accession>A0A841BYL0</accession>
<proteinExistence type="predicted"/>
<name>A0A841BYL0_9ACTN</name>
<dbReference type="SUPFAM" id="SSF53335">
    <property type="entry name" value="S-adenosyl-L-methionine-dependent methyltransferases"/>
    <property type="match status" value="1"/>
</dbReference>
<dbReference type="Proteomes" id="UP000587527">
    <property type="component" value="Unassembled WGS sequence"/>
</dbReference>
<comment type="caution">
    <text evidence="1">The sequence shown here is derived from an EMBL/GenBank/DDBJ whole genome shotgun (WGS) entry which is preliminary data.</text>
</comment>
<dbReference type="RefSeq" id="WP_184842875.1">
    <property type="nucleotide sequence ID" value="NZ_JACHMN010000003.1"/>
</dbReference>
<dbReference type="InterPro" id="IPR029063">
    <property type="entry name" value="SAM-dependent_MTases_sf"/>
</dbReference>
<keyword evidence="2" id="KW-1185">Reference proteome</keyword>
<evidence type="ECO:0008006" key="3">
    <source>
        <dbReference type="Google" id="ProtNLM"/>
    </source>
</evidence>